<proteinExistence type="predicted"/>
<dbReference type="Proteomes" id="UP000198211">
    <property type="component" value="Unassembled WGS sequence"/>
</dbReference>
<keyword evidence="2" id="KW-1185">Reference proteome</keyword>
<reference evidence="2" key="1">
    <citation type="submission" date="2017-03" db="EMBL/GenBank/DDBJ databases">
        <title>Phytopthora megakarya and P. palmivora, two closely related causual agents of cacao black pod achieved similar genome size and gene model numbers by different mechanisms.</title>
        <authorList>
            <person name="Ali S."/>
            <person name="Shao J."/>
            <person name="Larry D.J."/>
            <person name="Kronmiller B."/>
            <person name="Shen D."/>
            <person name="Strem M.D."/>
            <person name="Melnick R.L."/>
            <person name="Guiltinan M.J."/>
            <person name="Tyler B.M."/>
            <person name="Meinhardt L.W."/>
            <person name="Bailey B.A."/>
        </authorList>
    </citation>
    <scope>NUCLEOTIDE SEQUENCE [LARGE SCALE GENOMIC DNA]</scope>
    <source>
        <strain evidence="2">zdho120</strain>
    </source>
</reference>
<dbReference type="AlphaFoldDB" id="A0A225VMB1"/>
<comment type="caution">
    <text evidence="1">The sequence shown here is derived from an EMBL/GenBank/DDBJ whole genome shotgun (WGS) entry which is preliminary data.</text>
</comment>
<name>A0A225VMB1_9STRA</name>
<protein>
    <submittedName>
        <fullName evidence="1">Uncharacterized protein</fullName>
    </submittedName>
</protein>
<evidence type="ECO:0000313" key="1">
    <source>
        <dbReference type="EMBL" id="OWZ06472.1"/>
    </source>
</evidence>
<evidence type="ECO:0000313" key="2">
    <source>
        <dbReference type="Proteomes" id="UP000198211"/>
    </source>
</evidence>
<dbReference type="EMBL" id="NBNE01003947">
    <property type="protein sequence ID" value="OWZ06472.1"/>
    <property type="molecule type" value="Genomic_DNA"/>
</dbReference>
<gene>
    <name evidence="1" type="ORF">PHMEG_00021267</name>
</gene>
<sequence length="53" mass="6096">MQDYAFNANKRCPVKYSSGRGKQYACDSSVCMWEVRVTNLICEGWFISVDKPI</sequence>
<organism evidence="1 2">
    <name type="scientific">Phytophthora megakarya</name>
    <dbReference type="NCBI Taxonomy" id="4795"/>
    <lineage>
        <taxon>Eukaryota</taxon>
        <taxon>Sar</taxon>
        <taxon>Stramenopiles</taxon>
        <taxon>Oomycota</taxon>
        <taxon>Peronosporomycetes</taxon>
        <taxon>Peronosporales</taxon>
        <taxon>Peronosporaceae</taxon>
        <taxon>Phytophthora</taxon>
    </lineage>
</organism>
<accession>A0A225VMB1</accession>